<evidence type="ECO:0000256" key="2">
    <source>
        <dbReference type="ARBA" id="ARBA00004584"/>
    </source>
</evidence>
<dbReference type="Pfam" id="PF13094">
    <property type="entry name" value="CENP-Q"/>
    <property type="match status" value="1"/>
</dbReference>
<evidence type="ECO:0000256" key="6">
    <source>
        <dbReference type="ARBA" id="ARBA00023242"/>
    </source>
</evidence>
<evidence type="ECO:0000313" key="10">
    <source>
        <dbReference type="Ensembl" id="ENSATEP00000018046.2"/>
    </source>
</evidence>
<reference evidence="10" key="2">
    <citation type="submission" date="2025-08" db="UniProtKB">
        <authorList>
            <consortium name="Ensembl"/>
        </authorList>
    </citation>
    <scope>IDENTIFICATION</scope>
</reference>
<dbReference type="InParanoid" id="A0A3Q1JSW1"/>
<dbReference type="PANTHER" id="PTHR31345">
    <property type="entry name" value="CENTROMERE PROTEIN Q"/>
    <property type="match status" value="1"/>
</dbReference>
<evidence type="ECO:0000256" key="8">
    <source>
        <dbReference type="SAM" id="Coils"/>
    </source>
</evidence>
<dbReference type="STRING" id="64144.ENSATEP00000018046"/>
<evidence type="ECO:0000256" key="7">
    <source>
        <dbReference type="ARBA" id="ARBA00023328"/>
    </source>
</evidence>
<dbReference type="OMA" id="LESKIHW"/>
<evidence type="ECO:0000313" key="11">
    <source>
        <dbReference type="Proteomes" id="UP000265040"/>
    </source>
</evidence>
<protein>
    <recommendedName>
        <fullName evidence="4">Centromere protein Q</fullName>
    </recommendedName>
</protein>
<evidence type="ECO:0000256" key="1">
    <source>
        <dbReference type="ARBA" id="ARBA00004123"/>
    </source>
</evidence>
<feature type="region of interest" description="Disordered" evidence="9">
    <location>
        <begin position="1"/>
        <end position="69"/>
    </location>
</feature>
<reference evidence="10" key="3">
    <citation type="submission" date="2025-09" db="UniProtKB">
        <authorList>
            <consortium name="Ensembl"/>
        </authorList>
    </citation>
    <scope>IDENTIFICATION</scope>
</reference>
<keyword evidence="5" id="KW-0158">Chromosome</keyword>
<name>A0A3Q1JSW1_ANATE</name>
<feature type="compositionally biased region" description="Basic residues" evidence="9">
    <location>
        <begin position="47"/>
        <end position="57"/>
    </location>
</feature>
<keyword evidence="6" id="KW-0539">Nucleus</keyword>
<keyword evidence="11" id="KW-1185">Reference proteome</keyword>
<feature type="coiled-coil region" evidence="8">
    <location>
        <begin position="157"/>
        <end position="209"/>
    </location>
</feature>
<evidence type="ECO:0000256" key="9">
    <source>
        <dbReference type="SAM" id="MobiDB-lite"/>
    </source>
</evidence>
<dbReference type="PANTHER" id="PTHR31345:SF3">
    <property type="entry name" value="CENTROMERE PROTEIN Q"/>
    <property type="match status" value="1"/>
</dbReference>
<proteinExistence type="inferred from homology"/>
<comment type="similarity">
    <text evidence="3">Belongs to the CENP-Q/OKP1 family.</text>
</comment>
<dbReference type="InterPro" id="IPR025212">
    <property type="entry name" value="CAD_CENP-Q"/>
</dbReference>
<organism evidence="10 11">
    <name type="scientific">Anabas testudineus</name>
    <name type="common">Climbing perch</name>
    <name type="synonym">Anthias testudineus</name>
    <dbReference type="NCBI Taxonomy" id="64144"/>
    <lineage>
        <taxon>Eukaryota</taxon>
        <taxon>Metazoa</taxon>
        <taxon>Chordata</taxon>
        <taxon>Craniata</taxon>
        <taxon>Vertebrata</taxon>
        <taxon>Euteleostomi</taxon>
        <taxon>Actinopterygii</taxon>
        <taxon>Neopterygii</taxon>
        <taxon>Teleostei</taxon>
        <taxon>Neoteleostei</taxon>
        <taxon>Acanthomorphata</taxon>
        <taxon>Anabantaria</taxon>
        <taxon>Anabantiformes</taxon>
        <taxon>Anabantoidei</taxon>
        <taxon>Anabantidae</taxon>
        <taxon>Anabas</taxon>
    </lineage>
</organism>
<dbReference type="Proteomes" id="UP000265040">
    <property type="component" value="Chromosome 3"/>
</dbReference>
<accession>A0A3Q1JSW1</accession>
<reference evidence="10" key="1">
    <citation type="submission" date="2021-04" db="EMBL/GenBank/DDBJ databases">
        <authorList>
            <consortium name="Wellcome Sanger Institute Data Sharing"/>
        </authorList>
    </citation>
    <scope>NUCLEOTIDE SEQUENCE [LARGE SCALE GENOMIC DNA]</scope>
</reference>
<dbReference type="GO" id="GO:0000775">
    <property type="term" value="C:chromosome, centromeric region"/>
    <property type="evidence" value="ECO:0007669"/>
    <property type="project" value="UniProtKB-SubCell"/>
</dbReference>
<keyword evidence="8" id="KW-0175">Coiled coil</keyword>
<evidence type="ECO:0000256" key="3">
    <source>
        <dbReference type="ARBA" id="ARBA00008191"/>
    </source>
</evidence>
<dbReference type="Ensembl" id="ENSATET00000018346.3">
    <property type="protein sequence ID" value="ENSATEP00000018046.2"/>
    <property type="gene ID" value="ENSATEG00000012546.3"/>
</dbReference>
<comment type="subcellular location">
    <subcellularLocation>
        <location evidence="2">Chromosome</location>
        <location evidence="2">Centromere</location>
    </subcellularLocation>
    <subcellularLocation>
        <location evidence="1">Nucleus</location>
    </subcellularLocation>
</comment>
<dbReference type="GO" id="GO:0005634">
    <property type="term" value="C:nucleus"/>
    <property type="evidence" value="ECO:0007669"/>
    <property type="project" value="UniProtKB-SubCell"/>
</dbReference>
<sequence length="222" mass="25501">MKPVRGSHRATSKTPNATLKTRKKTDKTTKLSTEQQDLELIDNKQSKNTHPKPVRKRKADDLSSRPNNIKGQENWELIPRSTITALENIMDLSVLATLALRRMEKKETQEHLNIMRNRFLAQCAQLKVPVHKRKDLEHSSHRHQEESTKSVAGQKTLSTLEEDLRSVVSALESTEEQVESLQHTCSVLRDQVEEEEEKAKELLKITEQAVLNLPTLHKMLKH</sequence>
<evidence type="ECO:0000256" key="4">
    <source>
        <dbReference type="ARBA" id="ARBA00016397"/>
    </source>
</evidence>
<feature type="compositionally biased region" description="Basic residues" evidence="9">
    <location>
        <begin position="1"/>
        <end position="11"/>
    </location>
</feature>
<keyword evidence="7" id="KW-0137">Centromere</keyword>
<dbReference type="AlphaFoldDB" id="A0A3Q1JSW1"/>
<evidence type="ECO:0000256" key="5">
    <source>
        <dbReference type="ARBA" id="ARBA00022454"/>
    </source>
</evidence>
<dbReference type="GeneTree" id="ENSGT00390000005599"/>